<keyword evidence="2" id="KW-0805">Transcription regulation</keyword>
<dbReference type="PANTHER" id="PTHR30136">
    <property type="entry name" value="HELIX-TURN-HELIX TRANSCRIPTIONAL REGULATOR, ICLR FAMILY"/>
    <property type="match status" value="1"/>
</dbReference>
<dbReference type="FunFam" id="1.10.10.10:FF:000056">
    <property type="entry name" value="IclR family transcriptional regulator"/>
    <property type="match status" value="1"/>
</dbReference>
<dbReference type="SMART" id="SM00346">
    <property type="entry name" value="HTH_ICLR"/>
    <property type="match status" value="1"/>
</dbReference>
<evidence type="ECO:0000256" key="4">
    <source>
        <dbReference type="ARBA" id="ARBA00023163"/>
    </source>
</evidence>
<dbReference type="InterPro" id="IPR014757">
    <property type="entry name" value="Tscrpt_reg_IclR_C"/>
</dbReference>
<dbReference type="Pfam" id="PF09339">
    <property type="entry name" value="HTH_IclR"/>
    <property type="match status" value="1"/>
</dbReference>
<dbReference type="SUPFAM" id="SSF55781">
    <property type="entry name" value="GAF domain-like"/>
    <property type="match status" value="1"/>
</dbReference>
<evidence type="ECO:0000256" key="1">
    <source>
        <dbReference type="ARBA" id="ARBA00022798"/>
    </source>
</evidence>
<dbReference type="GO" id="GO:0045892">
    <property type="term" value="P:negative regulation of DNA-templated transcription"/>
    <property type="evidence" value="ECO:0007669"/>
    <property type="project" value="TreeGrafter"/>
</dbReference>
<dbReference type="InterPro" id="IPR005471">
    <property type="entry name" value="Tscrpt_reg_IclR_N"/>
</dbReference>
<evidence type="ECO:0000259" key="9">
    <source>
        <dbReference type="PROSITE" id="PS51078"/>
    </source>
</evidence>
<dbReference type="SUPFAM" id="SSF46785">
    <property type="entry name" value="Winged helix' DNA-binding domain"/>
    <property type="match status" value="1"/>
</dbReference>
<evidence type="ECO:0000313" key="10">
    <source>
        <dbReference type="EMBL" id="TYP87594.1"/>
    </source>
</evidence>
<dbReference type="GO" id="GO:0006071">
    <property type="term" value="P:glycerol metabolic process"/>
    <property type="evidence" value="ECO:0007669"/>
    <property type="project" value="UniProtKB-KW"/>
</dbReference>
<name>A0A5S5CWX6_9ACTN</name>
<dbReference type="EMBL" id="VNHW01000006">
    <property type="protein sequence ID" value="TYP87594.1"/>
    <property type="molecule type" value="Genomic_DNA"/>
</dbReference>
<keyword evidence="3" id="KW-0238">DNA-binding</keyword>
<evidence type="ECO:0000256" key="7">
    <source>
        <dbReference type="SAM" id="MobiDB-lite"/>
    </source>
</evidence>
<dbReference type="Proteomes" id="UP000322499">
    <property type="component" value="Unassembled WGS sequence"/>
</dbReference>
<evidence type="ECO:0000259" key="8">
    <source>
        <dbReference type="PROSITE" id="PS51077"/>
    </source>
</evidence>
<dbReference type="InterPro" id="IPR036390">
    <property type="entry name" value="WH_DNA-bd_sf"/>
</dbReference>
<comment type="function">
    <text evidence="5">May be an activator protein for the gylABX operon.</text>
</comment>
<dbReference type="PANTHER" id="PTHR30136:SF24">
    <property type="entry name" value="HTH-TYPE TRANSCRIPTIONAL REPRESSOR ALLR"/>
    <property type="match status" value="1"/>
</dbReference>
<gene>
    <name evidence="10" type="ORF">BD833_106185</name>
</gene>
<comment type="caution">
    <text evidence="10">The sequence shown here is derived from an EMBL/GenBank/DDBJ whole genome shotgun (WGS) entry which is preliminary data.</text>
</comment>
<feature type="domain" description="HTH iclR-type" evidence="8">
    <location>
        <begin position="32"/>
        <end position="93"/>
    </location>
</feature>
<evidence type="ECO:0000256" key="2">
    <source>
        <dbReference type="ARBA" id="ARBA00023015"/>
    </source>
</evidence>
<protein>
    <recommendedName>
        <fullName evidence="6">Glycerol operon regulatory protein</fullName>
    </recommendedName>
</protein>
<dbReference type="PROSITE" id="PS51078">
    <property type="entry name" value="ICLR_ED"/>
    <property type="match status" value="1"/>
</dbReference>
<dbReference type="GO" id="GO:0003677">
    <property type="term" value="F:DNA binding"/>
    <property type="evidence" value="ECO:0007669"/>
    <property type="project" value="UniProtKB-KW"/>
</dbReference>
<evidence type="ECO:0000256" key="5">
    <source>
        <dbReference type="ARBA" id="ARBA00058938"/>
    </source>
</evidence>
<dbReference type="AlphaFoldDB" id="A0A5S5CWX6"/>
<dbReference type="Pfam" id="PF01614">
    <property type="entry name" value="IclR_C"/>
    <property type="match status" value="1"/>
</dbReference>
<reference evidence="10 11" key="1">
    <citation type="submission" date="2019-07" db="EMBL/GenBank/DDBJ databases">
        <title>Genomic Encyclopedia of Archaeal and Bacterial Type Strains, Phase II (KMG-II): from individual species to whole genera.</title>
        <authorList>
            <person name="Goeker M."/>
        </authorList>
    </citation>
    <scope>NUCLEOTIDE SEQUENCE [LARGE SCALE GENOMIC DNA]</scope>
    <source>
        <strain evidence="10 11">DSM 46842</strain>
    </source>
</reference>
<evidence type="ECO:0000256" key="3">
    <source>
        <dbReference type="ARBA" id="ARBA00023125"/>
    </source>
</evidence>
<feature type="region of interest" description="Disordered" evidence="7">
    <location>
        <begin position="1"/>
        <end position="27"/>
    </location>
</feature>
<keyword evidence="11" id="KW-1185">Reference proteome</keyword>
<proteinExistence type="predicted"/>
<dbReference type="GO" id="GO:0003700">
    <property type="term" value="F:DNA-binding transcription factor activity"/>
    <property type="evidence" value="ECO:0007669"/>
    <property type="project" value="TreeGrafter"/>
</dbReference>
<dbReference type="PROSITE" id="PS51077">
    <property type="entry name" value="HTH_ICLR"/>
    <property type="match status" value="1"/>
</dbReference>
<dbReference type="InterPro" id="IPR050707">
    <property type="entry name" value="HTH_MetabolicPath_Reg"/>
</dbReference>
<dbReference type="Gene3D" id="3.30.450.40">
    <property type="match status" value="1"/>
</dbReference>
<dbReference type="RefSeq" id="WP_243737598.1">
    <property type="nucleotide sequence ID" value="NZ_VNHW01000006.1"/>
</dbReference>
<evidence type="ECO:0000313" key="11">
    <source>
        <dbReference type="Proteomes" id="UP000322499"/>
    </source>
</evidence>
<evidence type="ECO:0000256" key="6">
    <source>
        <dbReference type="ARBA" id="ARBA00070406"/>
    </source>
</evidence>
<accession>A0A5S5CWX6</accession>
<keyword evidence="1" id="KW-0319">Glycerol metabolism</keyword>
<organism evidence="10 11">
    <name type="scientific">Blastococcus xanthinilyticus</name>
    <dbReference type="NCBI Taxonomy" id="1564164"/>
    <lineage>
        <taxon>Bacteria</taxon>
        <taxon>Bacillati</taxon>
        <taxon>Actinomycetota</taxon>
        <taxon>Actinomycetes</taxon>
        <taxon>Geodermatophilales</taxon>
        <taxon>Geodermatophilaceae</taxon>
        <taxon>Blastococcus</taxon>
    </lineage>
</organism>
<dbReference type="InterPro" id="IPR036388">
    <property type="entry name" value="WH-like_DNA-bd_sf"/>
</dbReference>
<keyword evidence="4" id="KW-0804">Transcription</keyword>
<feature type="domain" description="IclR-ED" evidence="9">
    <location>
        <begin position="94"/>
        <end position="271"/>
    </location>
</feature>
<dbReference type="Gene3D" id="1.10.10.10">
    <property type="entry name" value="Winged helix-like DNA-binding domain superfamily/Winged helix DNA-binding domain"/>
    <property type="match status" value="1"/>
</dbReference>
<dbReference type="InterPro" id="IPR029016">
    <property type="entry name" value="GAF-like_dom_sf"/>
</dbReference>
<sequence>MVAQLGMAGGADKTTDHPTDDVGATGDEFRPVKSAARVLEVLEALATDGPLTLRDLAAHLQVPKSSMHALLRTMQWRGWLETDVTGTLYGLGVRSLLAGSAYVDSDAVVRQTAPVLDQLAQQTGETVHLGRIEGGDVVYLAKRESTHPLRLFSSVGRRLPAHSVALGKALLAEMAPEAALACLPPQLDAMTPKTITDRARLLEDLDRIRRTGYAIDDEESASDLRCFGVALRQRAGTRDAISISVPVVRLDEAREQEIVSLLLQARATFSH</sequence>